<dbReference type="Proteomes" id="UP000054498">
    <property type="component" value="Unassembled WGS sequence"/>
</dbReference>
<dbReference type="AlphaFoldDB" id="A0A0D2LZD2"/>
<feature type="compositionally biased region" description="Low complexity" evidence="1">
    <location>
        <begin position="27"/>
        <end position="38"/>
    </location>
</feature>
<evidence type="ECO:0000313" key="2">
    <source>
        <dbReference type="EMBL" id="KIY96744.1"/>
    </source>
</evidence>
<reference evidence="2 3" key="1">
    <citation type="journal article" date="2013" name="BMC Genomics">
        <title>Reconstruction of the lipid metabolism for the microalga Monoraphidium neglectum from its genome sequence reveals characteristics suitable for biofuel production.</title>
        <authorList>
            <person name="Bogen C."/>
            <person name="Al-Dilaimi A."/>
            <person name="Albersmeier A."/>
            <person name="Wichmann J."/>
            <person name="Grundmann M."/>
            <person name="Rupp O."/>
            <person name="Lauersen K.J."/>
            <person name="Blifernez-Klassen O."/>
            <person name="Kalinowski J."/>
            <person name="Goesmann A."/>
            <person name="Mussgnug J.H."/>
            <person name="Kruse O."/>
        </authorList>
    </citation>
    <scope>NUCLEOTIDE SEQUENCE [LARGE SCALE GENOMIC DNA]</scope>
    <source>
        <strain evidence="2 3">SAG 48.87</strain>
    </source>
</reference>
<feature type="region of interest" description="Disordered" evidence="1">
    <location>
        <begin position="1"/>
        <end position="38"/>
    </location>
</feature>
<keyword evidence="3" id="KW-1185">Reference proteome</keyword>
<dbReference type="RefSeq" id="XP_013895764.1">
    <property type="nucleotide sequence ID" value="XM_014040310.1"/>
</dbReference>
<gene>
    <name evidence="2" type="ORF">MNEG_11218</name>
</gene>
<accession>A0A0D2LZD2</accession>
<sequence length="204" mass="20809">MVAHDTQTPSATSQPRGRSSLNSLDQPAMSPSASAASASSCELALSIPDFCWAPDVDVQEAHVKHAAEGWRRAPGPGGPEQGGYGSAAADATSHSDAESSGTSGPPAMAAASDGAAPHGCCGGRGCDACGQPATVHGVHMPSGGWFRKCRGCGGLTAHERAIGDADVPFCKRCQAAFHAAGPQLRYRMVETLVYVHNAWLEAGL</sequence>
<proteinExistence type="predicted"/>
<feature type="compositionally biased region" description="Low complexity" evidence="1">
    <location>
        <begin position="86"/>
        <end position="110"/>
    </location>
</feature>
<name>A0A0D2LZD2_9CHLO</name>
<dbReference type="KEGG" id="mng:MNEG_11218"/>
<feature type="compositionally biased region" description="Polar residues" evidence="1">
    <location>
        <begin position="1"/>
        <end position="25"/>
    </location>
</feature>
<protein>
    <submittedName>
        <fullName evidence="2">Uncharacterized protein</fullName>
    </submittedName>
</protein>
<dbReference type="OrthoDB" id="547861at2759"/>
<dbReference type="EMBL" id="KK102862">
    <property type="protein sequence ID" value="KIY96744.1"/>
    <property type="molecule type" value="Genomic_DNA"/>
</dbReference>
<evidence type="ECO:0000313" key="3">
    <source>
        <dbReference type="Proteomes" id="UP000054498"/>
    </source>
</evidence>
<organism evidence="2 3">
    <name type="scientific">Monoraphidium neglectum</name>
    <dbReference type="NCBI Taxonomy" id="145388"/>
    <lineage>
        <taxon>Eukaryota</taxon>
        <taxon>Viridiplantae</taxon>
        <taxon>Chlorophyta</taxon>
        <taxon>core chlorophytes</taxon>
        <taxon>Chlorophyceae</taxon>
        <taxon>CS clade</taxon>
        <taxon>Sphaeropleales</taxon>
        <taxon>Selenastraceae</taxon>
        <taxon>Monoraphidium</taxon>
    </lineage>
</organism>
<evidence type="ECO:0000256" key="1">
    <source>
        <dbReference type="SAM" id="MobiDB-lite"/>
    </source>
</evidence>
<feature type="region of interest" description="Disordered" evidence="1">
    <location>
        <begin position="67"/>
        <end position="110"/>
    </location>
</feature>
<dbReference type="GeneID" id="25728458"/>